<dbReference type="InterPro" id="IPR014717">
    <property type="entry name" value="Transl_elong_EF1B/ribsomal_bS6"/>
</dbReference>
<dbReference type="Gene3D" id="3.30.70.60">
    <property type="match status" value="1"/>
</dbReference>
<feature type="compositionally biased region" description="Low complexity" evidence="2">
    <location>
        <begin position="212"/>
        <end position="228"/>
    </location>
</feature>
<gene>
    <name evidence="3" type="ORF">AVDCRST_MAG69-478</name>
</gene>
<reference evidence="3" key="1">
    <citation type="submission" date="2020-02" db="EMBL/GenBank/DDBJ databases">
        <authorList>
            <person name="Meier V. D."/>
        </authorList>
    </citation>
    <scope>NUCLEOTIDE SEQUENCE</scope>
    <source>
        <strain evidence="3">AVDCRST_MAG69</strain>
    </source>
</reference>
<keyword evidence="1" id="KW-0175">Coiled coil</keyword>
<evidence type="ECO:0008006" key="4">
    <source>
        <dbReference type="Google" id="ProtNLM"/>
    </source>
</evidence>
<organism evidence="3">
    <name type="scientific">uncultured Solirubrobacteraceae bacterium</name>
    <dbReference type="NCBI Taxonomy" id="1162706"/>
    <lineage>
        <taxon>Bacteria</taxon>
        <taxon>Bacillati</taxon>
        <taxon>Actinomycetota</taxon>
        <taxon>Thermoleophilia</taxon>
        <taxon>Solirubrobacterales</taxon>
        <taxon>Solirubrobacteraceae</taxon>
        <taxon>environmental samples</taxon>
    </lineage>
</organism>
<dbReference type="GO" id="GO:0043107">
    <property type="term" value="P:type IV pilus-dependent motility"/>
    <property type="evidence" value="ECO:0007669"/>
    <property type="project" value="InterPro"/>
</dbReference>
<feature type="coiled-coil region" evidence="1">
    <location>
        <begin position="35"/>
        <end position="62"/>
    </location>
</feature>
<proteinExistence type="predicted"/>
<feature type="region of interest" description="Disordered" evidence="2">
    <location>
        <begin position="207"/>
        <end position="228"/>
    </location>
</feature>
<evidence type="ECO:0000256" key="2">
    <source>
        <dbReference type="SAM" id="MobiDB-lite"/>
    </source>
</evidence>
<dbReference type="EMBL" id="CADCVP010000065">
    <property type="protein sequence ID" value="CAA9476574.1"/>
    <property type="molecule type" value="Genomic_DNA"/>
</dbReference>
<evidence type="ECO:0000256" key="1">
    <source>
        <dbReference type="SAM" id="Coils"/>
    </source>
</evidence>
<dbReference type="AlphaFoldDB" id="A0A6J4RQC9"/>
<protein>
    <recommendedName>
        <fullName evidence="4">Type IV pilus biogenesis protein PilO</fullName>
    </recommendedName>
</protein>
<dbReference type="GO" id="GO:0043683">
    <property type="term" value="P:type IV pilus assembly"/>
    <property type="evidence" value="ECO:0007669"/>
    <property type="project" value="InterPro"/>
</dbReference>
<sequence length="246" mass="25742">MSLRRNHRLLLALVVLAAAVGAFWMLVLSPKREEASALSEQIAAKQVELDAARQQVVTYEQAREAYPANYATVARLGKAVPADDDVRSLVVQLDAAAKRSNVDFELIDVGKGAATPDAAAKNVIPGASLNAAGFTTLPMSFAFHGSYFELSSFFTRLERFVTVSNRRIDVTGRLLLLQSISLVPGGDGFPQMRAQINATSYLVPPAEGLTDGASPQGPGAAPVPAAGAAPGAKPVVTTATVTGGVR</sequence>
<evidence type="ECO:0000313" key="3">
    <source>
        <dbReference type="EMBL" id="CAA9476574.1"/>
    </source>
</evidence>
<dbReference type="Pfam" id="PF04350">
    <property type="entry name" value="PilO"/>
    <property type="match status" value="1"/>
</dbReference>
<accession>A0A6J4RQC9</accession>
<name>A0A6J4RQC9_9ACTN</name>
<dbReference type="InterPro" id="IPR007445">
    <property type="entry name" value="PilO"/>
</dbReference>